<dbReference type="Gene3D" id="1.25.40.10">
    <property type="entry name" value="Tetratricopeptide repeat domain"/>
    <property type="match status" value="1"/>
</dbReference>
<evidence type="ECO:0008006" key="3">
    <source>
        <dbReference type="Google" id="ProtNLM"/>
    </source>
</evidence>
<proteinExistence type="predicted"/>
<gene>
    <name evidence="1" type="ordered locus">Tgr7_3158</name>
</gene>
<reference evidence="1 2" key="1">
    <citation type="journal article" date="2011" name="Stand. Genomic Sci.">
        <title>Complete genome sequence of 'Thioalkalivibrio sulfidophilus' HL-EbGr7.</title>
        <authorList>
            <person name="Muyzer G."/>
            <person name="Sorokin D.Y."/>
            <person name="Mavromatis K."/>
            <person name="Lapidus A."/>
            <person name="Clum A."/>
            <person name="Ivanova N."/>
            <person name="Pati A."/>
            <person name="d'Haeseleer P."/>
            <person name="Woyke T."/>
            <person name="Kyrpides N.C."/>
        </authorList>
    </citation>
    <scope>NUCLEOTIDE SEQUENCE [LARGE SCALE GENOMIC DNA]</scope>
    <source>
        <strain evidence="1 2">HL-EbGR7</strain>
    </source>
</reference>
<dbReference type="eggNOG" id="COG3803">
    <property type="taxonomic scope" value="Bacteria"/>
</dbReference>
<dbReference type="STRING" id="396588.Tgr7_3158"/>
<dbReference type="InterPro" id="IPR011990">
    <property type="entry name" value="TPR-like_helical_dom_sf"/>
</dbReference>
<dbReference type="Pfam" id="PF06041">
    <property type="entry name" value="DUF924"/>
    <property type="match status" value="1"/>
</dbReference>
<dbReference type="SUPFAM" id="SSF48452">
    <property type="entry name" value="TPR-like"/>
    <property type="match status" value="1"/>
</dbReference>
<keyword evidence="2" id="KW-1185">Reference proteome</keyword>
<dbReference type="AlphaFoldDB" id="B8GQK3"/>
<accession>B8GQK3</accession>
<dbReference type="KEGG" id="tgr:Tgr7_3158"/>
<dbReference type="InterPro" id="IPR010323">
    <property type="entry name" value="DUF924"/>
</dbReference>
<evidence type="ECO:0000313" key="2">
    <source>
        <dbReference type="Proteomes" id="UP000002383"/>
    </source>
</evidence>
<dbReference type="HOGENOM" id="CLU_065010_2_0_6"/>
<name>B8GQK3_THISH</name>
<organism evidence="1 2">
    <name type="scientific">Thioalkalivibrio sulfidiphilus (strain HL-EbGR7)</name>
    <dbReference type="NCBI Taxonomy" id="396588"/>
    <lineage>
        <taxon>Bacteria</taxon>
        <taxon>Pseudomonadati</taxon>
        <taxon>Pseudomonadota</taxon>
        <taxon>Gammaproteobacteria</taxon>
        <taxon>Chromatiales</taxon>
        <taxon>Ectothiorhodospiraceae</taxon>
        <taxon>Thioalkalivibrio</taxon>
    </lineage>
</organism>
<dbReference type="OrthoDB" id="7593450at2"/>
<dbReference type="Gene3D" id="1.20.58.320">
    <property type="entry name" value="TPR-like"/>
    <property type="match status" value="1"/>
</dbReference>
<dbReference type="Proteomes" id="UP000002383">
    <property type="component" value="Chromosome"/>
</dbReference>
<dbReference type="RefSeq" id="WP_012639689.1">
    <property type="nucleotide sequence ID" value="NC_011901.1"/>
</dbReference>
<dbReference type="EMBL" id="CP001339">
    <property type="protein sequence ID" value="ACL74227.1"/>
    <property type="molecule type" value="Genomic_DNA"/>
</dbReference>
<evidence type="ECO:0000313" key="1">
    <source>
        <dbReference type="EMBL" id="ACL74227.1"/>
    </source>
</evidence>
<protein>
    <recommendedName>
        <fullName evidence="3">Transmembrane protein</fullName>
    </recommendedName>
</protein>
<sequence length="189" mass="21345">MPGPESTLPPDAAAILEFWFSSRVKPRWFHSTPELDAEIRERFEALWQRGRAGELDHWGETAEGALALAILLDQLPLNMFRGHPDAFSTEAAARRVADAAIAGGLDQQLPPEQRAFLYLPFMHSEDLDDQDRSVTLFSQPGLEYNLKWATHHRDIVARFGHFPHRNAILGRESSPEEQAWLESGEGYEG</sequence>